<name>A0A8H8CM91_PSICU</name>
<sequence>MSEQVIQDFDKYFEGLLEMFPPDEDEKKPLQRAATEIPLTLADNEGFLPRKVCSVNVPSVEEARTEHSVTLKTTEASNDLTLQADPSRLPSPAKVLLTIPAKRKCEDMVEVSSTVSKKLRGTYLNSPEPGTTWGDFKIDGIDSGKMIKKINYSTGNTQNSKHFPGPQFVCTSPGCNMTTKTSGDMRKHWQTSRHSQGAKYQCHPLKGDAAKCTCSKPSRFMQVYALKRHLATTKVIASRSPAFDATPYMI</sequence>
<dbReference type="AlphaFoldDB" id="A0A8H8CM91"/>
<proteinExistence type="predicted"/>
<organism evidence="1">
    <name type="scientific">Psilocybe cubensis</name>
    <name type="common">Psychedelic mushroom</name>
    <name type="synonym">Stropharia cubensis</name>
    <dbReference type="NCBI Taxonomy" id="181762"/>
    <lineage>
        <taxon>Eukaryota</taxon>
        <taxon>Fungi</taxon>
        <taxon>Dikarya</taxon>
        <taxon>Basidiomycota</taxon>
        <taxon>Agaricomycotina</taxon>
        <taxon>Agaricomycetes</taxon>
        <taxon>Agaricomycetidae</taxon>
        <taxon>Agaricales</taxon>
        <taxon>Agaricineae</taxon>
        <taxon>Strophariaceae</taxon>
        <taxon>Psilocybe</taxon>
    </lineage>
</organism>
<evidence type="ECO:0000313" key="1">
    <source>
        <dbReference type="EMBL" id="KAG5170583.1"/>
    </source>
</evidence>
<comment type="caution">
    <text evidence="1">The sequence shown here is derived from an EMBL/GenBank/DDBJ whole genome shotgun (WGS) entry which is preliminary data.</text>
</comment>
<gene>
    <name evidence="1" type="ORF">JR316_004972</name>
</gene>
<protein>
    <submittedName>
        <fullName evidence="1">Uncharacterized protein</fullName>
    </submittedName>
</protein>
<accession>A0A8H8CM91</accession>
<reference evidence="1" key="1">
    <citation type="submission" date="2021-02" db="EMBL/GenBank/DDBJ databases">
        <title>Psilocybe cubensis genome.</title>
        <authorList>
            <person name="Mckernan K.J."/>
            <person name="Crawford S."/>
            <person name="Trippe A."/>
            <person name="Kane L.T."/>
            <person name="Mclaughlin S."/>
        </authorList>
    </citation>
    <scope>NUCLEOTIDE SEQUENCE [LARGE SCALE GENOMIC DNA]</scope>
    <source>
        <strain evidence="1">MGC-MH-2018</strain>
    </source>
</reference>
<dbReference type="EMBL" id="JAFIQS010000004">
    <property type="protein sequence ID" value="KAG5170583.1"/>
    <property type="molecule type" value="Genomic_DNA"/>
</dbReference>